<reference evidence="1 2" key="1">
    <citation type="submission" date="2020-04" db="EMBL/GenBank/DDBJ databases">
        <title>Massilia sp. RP-1-19 isolated from soil.</title>
        <authorList>
            <person name="Dahal R.H."/>
        </authorList>
    </citation>
    <scope>NUCLEOTIDE SEQUENCE [LARGE SCALE GENOMIC DNA]</scope>
    <source>
        <strain evidence="1 2">RP-1-19</strain>
    </source>
</reference>
<evidence type="ECO:0000313" key="2">
    <source>
        <dbReference type="Proteomes" id="UP000583752"/>
    </source>
</evidence>
<dbReference type="AlphaFoldDB" id="A0A848HW16"/>
<evidence type="ECO:0000313" key="1">
    <source>
        <dbReference type="EMBL" id="NML62938.1"/>
    </source>
</evidence>
<proteinExistence type="predicted"/>
<accession>A0A848HW16</accession>
<dbReference type="Proteomes" id="UP000583752">
    <property type="component" value="Unassembled WGS sequence"/>
</dbReference>
<gene>
    <name evidence="1" type="ORF">HHL21_18010</name>
</gene>
<comment type="caution">
    <text evidence="1">The sequence shown here is derived from an EMBL/GenBank/DDBJ whole genome shotgun (WGS) entry which is preliminary data.</text>
</comment>
<organism evidence="1 2">
    <name type="scientific">Massilia polaris</name>
    <dbReference type="NCBI Taxonomy" id="2728846"/>
    <lineage>
        <taxon>Bacteria</taxon>
        <taxon>Pseudomonadati</taxon>
        <taxon>Pseudomonadota</taxon>
        <taxon>Betaproteobacteria</taxon>
        <taxon>Burkholderiales</taxon>
        <taxon>Oxalobacteraceae</taxon>
        <taxon>Telluria group</taxon>
        <taxon>Massilia</taxon>
    </lineage>
</organism>
<protein>
    <submittedName>
        <fullName evidence="1">Uncharacterized protein</fullName>
    </submittedName>
</protein>
<keyword evidence="2" id="KW-1185">Reference proteome</keyword>
<dbReference type="EMBL" id="JABBGG010000011">
    <property type="protein sequence ID" value="NML62938.1"/>
    <property type="molecule type" value="Genomic_DNA"/>
</dbReference>
<name>A0A848HW16_9BURK</name>
<dbReference type="RefSeq" id="WP_169468425.1">
    <property type="nucleotide sequence ID" value="NZ_JABBGG010000011.1"/>
</dbReference>
<sequence length="47" mass="5284">MTHTIGETLQCDCFVSGRYVAVRFETGTAFSWRLDAFDVFVEDAGAY</sequence>